<keyword evidence="1" id="KW-0472">Membrane</keyword>
<name>A0ABW2LH57_9PSEU</name>
<dbReference type="EMBL" id="JBHTCJ010000004">
    <property type="protein sequence ID" value="MFC7341658.1"/>
    <property type="molecule type" value="Genomic_DNA"/>
</dbReference>
<dbReference type="RefSeq" id="WP_380666754.1">
    <property type="nucleotide sequence ID" value="NZ_JBHTCJ010000004.1"/>
</dbReference>
<reference evidence="3" key="1">
    <citation type="journal article" date="2019" name="Int. J. Syst. Evol. Microbiol.">
        <title>The Global Catalogue of Microorganisms (GCM) 10K type strain sequencing project: providing services to taxonomists for standard genome sequencing and annotation.</title>
        <authorList>
            <consortium name="The Broad Institute Genomics Platform"/>
            <consortium name="The Broad Institute Genome Sequencing Center for Infectious Disease"/>
            <person name="Wu L."/>
            <person name="Ma J."/>
        </authorList>
    </citation>
    <scope>NUCLEOTIDE SEQUENCE [LARGE SCALE GENOMIC DNA]</scope>
    <source>
        <strain evidence="3">WLHS5</strain>
    </source>
</reference>
<keyword evidence="1" id="KW-0812">Transmembrane</keyword>
<accession>A0ABW2LH57</accession>
<evidence type="ECO:0000313" key="2">
    <source>
        <dbReference type="EMBL" id="MFC7341658.1"/>
    </source>
</evidence>
<organism evidence="2 3">
    <name type="scientific">Saccharopolyspora griseoalba</name>
    <dbReference type="NCBI Taxonomy" id="1431848"/>
    <lineage>
        <taxon>Bacteria</taxon>
        <taxon>Bacillati</taxon>
        <taxon>Actinomycetota</taxon>
        <taxon>Actinomycetes</taxon>
        <taxon>Pseudonocardiales</taxon>
        <taxon>Pseudonocardiaceae</taxon>
        <taxon>Saccharopolyspora</taxon>
    </lineage>
</organism>
<evidence type="ECO:0000313" key="3">
    <source>
        <dbReference type="Proteomes" id="UP001596504"/>
    </source>
</evidence>
<protein>
    <submittedName>
        <fullName evidence="2">Uncharacterized protein</fullName>
    </submittedName>
</protein>
<proteinExistence type="predicted"/>
<feature type="transmembrane region" description="Helical" evidence="1">
    <location>
        <begin position="37"/>
        <end position="53"/>
    </location>
</feature>
<keyword evidence="1" id="KW-1133">Transmembrane helix</keyword>
<dbReference type="Proteomes" id="UP001596504">
    <property type="component" value="Unassembled WGS sequence"/>
</dbReference>
<evidence type="ECO:0000256" key="1">
    <source>
        <dbReference type="SAM" id="Phobius"/>
    </source>
</evidence>
<keyword evidence="3" id="KW-1185">Reference proteome</keyword>
<comment type="caution">
    <text evidence="2">The sequence shown here is derived from an EMBL/GenBank/DDBJ whole genome shotgun (WGS) entry which is preliminary data.</text>
</comment>
<gene>
    <name evidence="2" type="ORF">ACFQRI_09550</name>
</gene>
<sequence>MKPRHPKALRIAAVCALTGLLLAPAGLDRLPQPTEVLVFLAAGAAVYLTIRRYEDRLQ</sequence>